<evidence type="ECO:0000256" key="3">
    <source>
        <dbReference type="ARBA" id="ARBA00004782"/>
    </source>
</evidence>
<organism evidence="17 18">
    <name type="scientific">Dactylosporangium aurantiacum</name>
    <dbReference type="NCBI Taxonomy" id="35754"/>
    <lineage>
        <taxon>Bacteria</taxon>
        <taxon>Bacillati</taxon>
        <taxon>Actinomycetota</taxon>
        <taxon>Actinomycetes</taxon>
        <taxon>Micromonosporales</taxon>
        <taxon>Micromonosporaceae</taxon>
        <taxon>Dactylosporangium</taxon>
    </lineage>
</organism>
<comment type="pathway">
    <text evidence="3">Amino-acid degradation; L-phenylalanine degradation; acetoacetate and fumarate from L-phenylalanine: step 6/6.</text>
</comment>
<keyword evidence="10" id="KW-0585">Phenylalanine catabolism</keyword>
<keyword evidence="6 17" id="KW-0378">Hydrolase</keyword>
<feature type="region of interest" description="Disordered" evidence="14">
    <location>
        <begin position="160"/>
        <end position="183"/>
    </location>
</feature>
<name>A0A9Q9IEV3_9ACTN</name>
<dbReference type="InterPro" id="IPR011234">
    <property type="entry name" value="Fumarylacetoacetase-like_C"/>
</dbReference>
<evidence type="ECO:0000256" key="9">
    <source>
        <dbReference type="ARBA" id="ARBA00022878"/>
    </source>
</evidence>
<dbReference type="PANTHER" id="PTHR43069">
    <property type="entry name" value="FUMARYLACETOACETASE"/>
    <property type="match status" value="1"/>
</dbReference>
<comment type="cofactor">
    <cofactor evidence="2 13">
        <name>Mg(2+)</name>
        <dbReference type="ChEBI" id="CHEBI:18420"/>
    </cofactor>
</comment>
<gene>
    <name evidence="17" type="primary">fahA</name>
    <name evidence="17" type="ORF">Daura_01415</name>
</gene>
<feature type="binding site" evidence="13">
    <location>
        <position position="222"/>
    </location>
    <ligand>
        <name>Ca(2+)</name>
        <dbReference type="ChEBI" id="CHEBI:29108"/>
    </ligand>
</feature>
<feature type="domain" description="Fumarylacetoacetase-like C-terminal" evidence="15">
    <location>
        <begin position="116"/>
        <end position="401"/>
    </location>
</feature>
<accession>A0A9Q9IEV3</accession>
<evidence type="ECO:0000256" key="10">
    <source>
        <dbReference type="ARBA" id="ARBA00023232"/>
    </source>
</evidence>
<evidence type="ECO:0000256" key="13">
    <source>
        <dbReference type="PIRSR" id="PIRSR605959-3"/>
    </source>
</evidence>
<evidence type="ECO:0000256" key="6">
    <source>
        <dbReference type="ARBA" id="ARBA00022801"/>
    </source>
</evidence>
<feature type="binding site" evidence="13">
    <location>
        <position position="222"/>
    </location>
    <ligand>
        <name>Mg(2+)</name>
        <dbReference type="ChEBI" id="CHEBI:18420"/>
    </ligand>
</feature>
<protein>
    <recommendedName>
        <fullName evidence="4">fumarylacetoacetase</fullName>
        <ecNumber evidence="4">3.7.1.2</ecNumber>
    </recommendedName>
</protein>
<dbReference type="InterPro" id="IPR015377">
    <property type="entry name" value="Fumarylacetoacetase_N"/>
</dbReference>
<evidence type="ECO:0000313" key="18">
    <source>
        <dbReference type="Proteomes" id="UP001058003"/>
    </source>
</evidence>
<evidence type="ECO:0000256" key="5">
    <source>
        <dbReference type="ARBA" id="ARBA00022723"/>
    </source>
</evidence>
<keyword evidence="9" id="KW-0828">Tyrosine catabolism</keyword>
<evidence type="ECO:0000256" key="2">
    <source>
        <dbReference type="ARBA" id="ARBA00001946"/>
    </source>
</evidence>
<dbReference type="Proteomes" id="UP001058003">
    <property type="component" value="Chromosome"/>
</dbReference>
<dbReference type="PANTHER" id="PTHR43069:SF2">
    <property type="entry name" value="FUMARYLACETOACETASE"/>
    <property type="match status" value="1"/>
</dbReference>
<dbReference type="KEGG" id="daur:Daura_01415"/>
<keyword evidence="8 13" id="KW-0460">Magnesium</keyword>
<dbReference type="OrthoDB" id="3766879at2"/>
<feature type="compositionally biased region" description="Basic and acidic residues" evidence="14">
    <location>
        <begin position="172"/>
        <end position="183"/>
    </location>
</feature>
<evidence type="ECO:0000313" key="17">
    <source>
        <dbReference type="EMBL" id="UWZ54974.1"/>
    </source>
</evidence>
<dbReference type="GO" id="GO:0006572">
    <property type="term" value="P:L-tyrosine catabolic process"/>
    <property type="evidence" value="ECO:0007669"/>
    <property type="project" value="UniProtKB-KW"/>
</dbReference>
<evidence type="ECO:0000256" key="12">
    <source>
        <dbReference type="PIRSR" id="PIRSR605959-2"/>
    </source>
</evidence>
<dbReference type="Gene3D" id="2.30.30.230">
    <property type="entry name" value="Fumarylacetoacetase, N-terminal domain"/>
    <property type="match status" value="1"/>
</dbReference>
<dbReference type="InterPro" id="IPR005959">
    <property type="entry name" value="Fumarylacetoacetase"/>
</dbReference>
<dbReference type="Gene3D" id="3.90.850.10">
    <property type="entry name" value="Fumarylacetoacetase-like, C-terminal domain"/>
    <property type="match status" value="1"/>
</dbReference>
<dbReference type="Pfam" id="PF01557">
    <property type="entry name" value="FAA_hydrolase"/>
    <property type="match status" value="1"/>
</dbReference>
<dbReference type="EMBL" id="CP073767">
    <property type="protein sequence ID" value="UWZ54974.1"/>
    <property type="molecule type" value="Genomic_DNA"/>
</dbReference>
<dbReference type="GO" id="GO:1902000">
    <property type="term" value="P:homogentisate catabolic process"/>
    <property type="evidence" value="ECO:0007669"/>
    <property type="project" value="TreeGrafter"/>
</dbReference>
<reference evidence="17" key="1">
    <citation type="submission" date="2021-04" db="EMBL/GenBank/DDBJ databases">
        <title>Dactylosporangium aurantiacum NRRL B-8018 full assembly.</title>
        <authorList>
            <person name="Hartkoorn R.C."/>
            <person name="Beaudoing E."/>
            <person name="Hot D."/>
        </authorList>
    </citation>
    <scope>NUCLEOTIDE SEQUENCE</scope>
    <source>
        <strain evidence="17">NRRL B-8018</strain>
    </source>
</reference>
<dbReference type="GO" id="GO:0006559">
    <property type="term" value="P:L-phenylalanine catabolic process"/>
    <property type="evidence" value="ECO:0007669"/>
    <property type="project" value="UniProtKB-KW"/>
</dbReference>
<evidence type="ECO:0000256" key="4">
    <source>
        <dbReference type="ARBA" id="ARBA00012094"/>
    </source>
</evidence>
<dbReference type="Pfam" id="PF09298">
    <property type="entry name" value="FAA_hydrolase_N"/>
    <property type="match status" value="1"/>
</dbReference>
<dbReference type="GO" id="GO:0046872">
    <property type="term" value="F:metal ion binding"/>
    <property type="evidence" value="ECO:0007669"/>
    <property type="project" value="UniProtKB-KW"/>
</dbReference>
<evidence type="ECO:0000259" key="15">
    <source>
        <dbReference type="Pfam" id="PF01557"/>
    </source>
</evidence>
<sequence>MTEWTEPGVDDPFGLHNLPLCATRDGWVGVRAGDLILNLGAAEEAGLLDAGGAFTRETTLNRFLATGRPTWTRVREQLTDLFTGLAEAPHRATVEAMLHPVDGTALALPFEVADYVDFYSSEEHAKNLSRLFRPDSPSLLPNWKSLPIGYHGRAGTVVVSGTDVPRPHGQRKAPDEERPSYGPSRRLDIEAELGFVVGAPSTGPIDVDDFRRHVYGAVLVNDWSARDIQAWEYQPLGPFLGKSFATSVSPWVVSLDALEPARSAAPTQDPPVLDYLREAERYSYDIRFEVFWNGTLVSRPPYAGIYWTPAQQLAHLTANGAWARTGDLYASGTISGATPEETGSFIERTWNGAHPVRLDDGSTRSFLLDGDTVTISAAARCSGGPADGAMVGFGEVRGTVVTRV</sequence>
<evidence type="ECO:0000256" key="1">
    <source>
        <dbReference type="ARBA" id="ARBA00001913"/>
    </source>
</evidence>
<evidence type="ECO:0000256" key="8">
    <source>
        <dbReference type="ARBA" id="ARBA00022842"/>
    </source>
</evidence>
<keyword evidence="7 13" id="KW-0106">Calcium</keyword>
<feature type="binding site" evidence="13">
    <location>
        <position position="192"/>
    </location>
    <ligand>
        <name>Ca(2+)</name>
        <dbReference type="ChEBI" id="CHEBI:29108"/>
    </ligand>
</feature>
<comment type="cofactor">
    <cofactor evidence="1 13">
        <name>Ca(2+)</name>
        <dbReference type="ChEBI" id="CHEBI:29108"/>
    </cofactor>
</comment>
<feature type="binding site" evidence="13">
    <location>
        <position position="246"/>
    </location>
    <ligand>
        <name>Mg(2+)</name>
        <dbReference type="ChEBI" id="CHEBI:18420"/>
    </ligand>
</feature>
<feature type="active site" description="Proton acceptor" evidence="11">
    <location>
        <position position="124"/>
    </location>
</feature>
<evidence type="ECO:0000259" key="16">
    <source>
        <dbReference type="Pfam" id="PF09298"/>
    </source>
</evidence>
<feature type="binding site" evidence="12">
    <location>
        <position position="119"/>
    </location>
    <ligand>
        <name>substrate</name>
    </ligand>
</feature>
<dbReference type="InterPro" id="IPR036663">
    <property type="entry name" value="Fumarylacetoacetase_C_sf"/>
</dbReference>
<evidence type="ECO:0000256" key="14">
    <source>
        <dbReference type="SAM" id="MobiDB-lite"/>
    </source>
</evidence>
<dbReference type="SUPFAM" id="SSF63433">
    <property type="entry name" value="Fumarylacetoacetate hydrolase, FAH, N-terminal domain"/>
    <property type="match status" value="1"/>
</dbReference>
<keyword evidence="5 13" id="KW-0479">Metal-binding</keyword>
<feature type="domain" description="Fumarylacetoacetase N-terminal" evidence="16">
    <location>
        <begin position="27"/>
        <end position="109"/>
    </location>
</feature>
<feature type="binding site" evidence="12">
    <location>
        <position position="133"/>
    </location>
    <ligand>
        <name>substrate</name>
    </ligand>
</feature>
<evidence type="ECO:0000256" key="7">
    <source>
        <dbReference type="ARBA" id="ARBA00022837"/>
    </source>
</evidence>
<feature type="binding site" evidence="12">
    <location>
        <position position="333"/>
    </location>
    <ligand>
        <name>substrate</name>
    </ligand>
</feature>
<feature type="binding site" evidence="13">
    <location>
        <position position="190"/>
    </location>
    <ligand>
        <name>Ca(2+)</name>
        <dbReference type="ChEBI" id="CHEBI:29108"/>
    </ligand>
</feature>
<feature type="binding site" evidence="13">
    <location>
        <position position="242"/>
    </location>
    <ligand>
        <name>Mg(2+)</name>
        <dbReference type="ChEBI" id="CHEBI:18420"/>
    </ligand>
</feature>
<dbReference type="RefSeq" id="WP_033363196.1">
    <property type="nucleotide sequence ID" value="NZ_CP073767.1"/>
</dbReference>
<keyword evidence="18" id="KW-1185">Reference proteome</keyword>
<feature type="binding site" evidence="13">
    <location>
        <position position="117"/>
    </location>
    <ligand>
        <name>Ca(2+)</name>
        <dbReference type="ChEBI" id="CHEBI:29108"/>
    </ligand>
</feature>
<proteinExistence type="predicted"/>
<dbReference type="EC" id="3.7.1.2" evidence="4"/>
<dbReference type="AlphaFoldDB" id="A0A9Q9IEV3"/>
<feature type="binding site" evidence="12">
    <location>
        <position position="229"/>
    </location>
    <ligand>
        <name>substrate</name>
    </ligand>
</feature>
<evidence type="ECO:0000256" key="11">
    <source>
        <dbReference type="PIRSR" id="PIRSR605959-1"/>
    </source>
</evidence>
<dbReference type="InterPro" id="IPR036462">
    <property type="entry name" value="Fumarylacetoacetase_N_sf"/>
</dbReference>
<feature type="binding site" evidence="12">
    <location>
        <position position="233"/>
    </location>
    <ligand>
        <name>substrate</name>
    </ligand>
</feature>
<dbReference type="GO" id="GO:0004334">
    <property type="term" value="F:fumarylacetoacetase activity"/>
    <property type="evidence" value="ECO:0007669"/>
    <property type="project" value="UniProtKB-EC"/>
</dbReference>
<dbReference type="SUPFAM" id="SSF56529">
    <property type="entry name" value="FAH"/>
    <property type="match status" value="1"/>
</dbReference>
<dbReference type="NCBIfam" id="TIGR01266">
    <property type="entry name" value="fum_ac_acetase"/>
    <property type="match status" value="1"/>
</dbReference>